<name>A0ABP8Z3I4_9ACTN</name>
<evidence type="ECO:0008006" key="4">
    <source>
        <dbReference type="Google" id="ProtNLM"/>
    </source>
</evidence>
<keyword evidence="3" id="KW-1185">Reference proteome</keyword>
<keyword evidence="1" id="KW-0812">Transmembrane</keyword>
<keyword evidence="1" id="KW-1133">Transmembrane helix</keyword>
<evidence type="ECO:0000256" key="1">
    <source>
        <dbReference type="SAM" id="Phobius"/>
    </source>
</evidence>
<dbReference type="InterPro" id="IPR019198">
    <property type="entry name" value="Beta_propeller_containing"/>
</dbReference>
<keyword evidence="1" id="KW-0472">Membrane</keyword>
<accession>A0ABP8Z3I4</accession>
<feature type="transmembrane region" description="Helical" evidence="1">
    <location>
        <begin position="37"/>
        <end position="56"/>
    </location>
</feature>
<protein>
    <recommendedName>
        <fullName evidence="4">Beta propeller domain-containing protein</fullName>
    </recommendedName>
</protein>
<dbReference type="RefSeq" id="WP_345527918.1">
    <property type="nucleotide sequence ID" value="NZ_BAABKN010000019.1"/>
</dbReference>
<organism evidence="2 3">
    <name type="scientific">Nocardioides endophyticus</name>
    <dbReference type="NCBI Taxonomy" id="1353775"/>
    <lineage>
        <taxon>Bacteria</taxon>
        <taxon>Bacillati</taxon>
        <taxon>Actinomycetota</taxon>
        <taxon>Actinomycetes</taxon>
        <taxon>Propionibacteriales</taxon>
        <taxon>Nocardioidaceae</taxon>
        <taxon>Nocardioides</taxon>
    </lineage>
</organism>
<dbReference type="EMBL" id="BAABKN010000019">
    <property type="protein sequence ID" value="GAA4745420.1"/>
    <property type="molecule type" value="Genomic_DNA"/>
</dbReference>
<gene>
    <name evidence="2" type="ORF">GCM10023350_32810</name>
</gene>
<dbReference type="Proteomes" id="UP001499882">
    <property type="component" value="Unassembled WGS sequence"/>
</dbReference>
<reference evidence="3" key="1">
    <citation type="journal article" date="2019" name="Int. J. Syst. Evol. Microbiol.">
        <title>The Global Catalogue of Microorganisms (GCM) 10K type strain sequencing project: providing services to taxonomists for standard genome sequencing and annotation.</title>
        <authorList>
            <consortium name="The Broad Institute Genomics Platform"/>
            <consortium name="The Broad Institute Genome Sequencing Center for Infectious Disease"/>
            <person name="Wu L."/>
            <person name="Ma J."/>
        </authorList>
    </citation>
    <scope>NUCLEOTIDE SEQUENCE [LARGE SCALE GENOMIC DNA]</scope>
    <source>
        <strain evidence="3">JCM 18532</strain>
    </source>
</reference>
<comment type="caution">
    <text evidence="2">The sequence shown here is derived from an EMBL/GenBank/DDBJ whole genome shotgun (WGS) entry which is preliminary data.</text>
</comment>
<proteinExistence type="predicted"/>
<dbReference type="Pfam" id="PF09826">
    <property type="entry name" value="Beta_propel"/>
    <property type="match status" value="1"/>
</dbReference>
<sequence>MTDLEDLWESYPTSEPPIPELLREGRRQARARRRHRVLRPLLAGVTAAALAGAFLVGTRAGTDADDDATLAAPDLRTSAFRADLHPATSCADLLSSYRARGRAAVTAYGWGFVSSAPLSARSFTIPARGNQSMGYLGDLSLNTQDSSRTGTNVQEVDVDEPDQVKTDGSRVVRVDRRTLSVYDTSGDTIRLTAQLTLPRMLNGEILLAGDTVVAIGADTRAPASGRSSVPPGSRVQTVSLADPSEPTIVSDVAYSAAITSVRQHGSVVRLVLTAAAPTLDFVYPHGKVTRSEALAHNRELVRSTTLSDWMPTYDDGDGPLPLLDCDDVATPPAGLALGTVSVVGFDAEAPNDRATIGVAGQTSIAYESADHLYLVDSPGWGGWGSCWCVPAAARTEGAAWRSTIFQLDLDGTRAIHVATGHVDGTIADRWSVDEADDVLRVAVTRDEALAAMPGTVARDRTRRVLPRSSSVVTMRADGDRLVESGRLDGLGVDETLTAARWTDDLAILSTARATDPLYTVDLSDPDRPRLLGALKIPGFTSYLHPIGDGLLLAVGEAGAFTGGGRAGAQVGLFDISDLTDVQQVDVSSLRRRTWPVAGADPRAFTWLRDRDTALTTFTTNRGTMVLGVYRVTGTTLTGELRNLPVTDPSRVRTFELADGRVVLMAGSTLEFLDL</sequence>
<evidence type="ECO:0000313" key="2">
    <source>
        <dbReference type="EMBL" id="GAA4745420.1"/>
    </source>
</evidence>
<evidence type="ECO:0000313" key="3">
    <source>
        <dbReference type="Proteomes" id="UP001499882"/>
    </source>
</evidence>